<name>A0ABR7SGZ0_9ACTN</name>
<evidence type="ECO:0000259" key="1">
    <source>
        <dbReference type="PROSITE" id="PS50943"/>
    </source>
</evidence>
<reference evidence="2 3" key="1">
    <citation type="submission" date="2020-08" db="EMBL/GenBank/DDBJ databases">
        <title>Genemic of Streptomyces polyaspartic.</title>
        <authorList>
            <person name="Liu W."/>
        </authorList>
    </citation>
    <scope>NUCLEOTIDE SEQUENCE [LARGE SCALE GENOMIC DNA]</scope>
    <source>
        <strain evidence="2 3">TRM66268-LWL</strain>
    </source>
</reference>
<dbReference type="PROSITE" id="PS50943">
    <property type="entry name" value="HTH_CROC1"/>
    <property type="match status" value="1"/>
</dbReference>
<organism evidence="2 3">
    <name type="scientific">Streptomyces polyasparticus</name>
    <dbReference type="NCBI Taxonomy" id="2767826"/>
    <lineage>
        <taxon>Bacteria</taxon>
        <taxon>Bacillati</taxon>
        <taxon>Actinomycetota</taxon>
        <taxon>Actinomycetes</taxon>
        <taxon>Kitasatosporales</taxon>
        <taxon>Streptomycetaceae</taxon>
        <taxon>Streptomyces</taxon>
    </lineage>
</organism>
<comment type="caution">
    <text evidence="2">The sequence shown here is derived from an EMBL/GenBank/DDBJ whole genome shotgun (WGS) entry which is preliminary data.</text>
</comment>
<keyword evidence="3" id="KW-1185">Reference proteome</keyword>
<dbReference type="RefSeq" id="WP_187815229.1">
    <property type="nucleotide sequence ID" value="NZ_JACTVJ010000010.1"/>
</dbReference>
<proteinExistence type="predicted"/>
<dbReference type="InterPro" id="IPR010982">
    <property type="entry name" value="Lambda_DNA-bd_dom_sf"/>
</dbReference>
<dbReference type="PANTHER" id="PTHR35010:SF2">
    <property type="entry name" value="BLL4672 PROTEIN"/>
    <property type="match status" value="1"/>
</dbReference>
<dbReference type="Pfam" id="PF13560">
    <property type="entry name" value="HTH_31"/>
    <property type="match status" value="1"/>
</dbReference>
<dbReference type="InterPro" id="IPR041413">
    <property type="entry name" value="MLTR_LBD"/>
</dbReference>
<dbReference type="Proteomes" id="UP000642284">
    <property type="component" value="Unassembled WGS sequence"/>
</dbReference>
<sequence>MPRRADLGEFLSSRRARLRPADVGLAPGGGLRRVPGLRREELAFLAGISVEYYVRLEQGRTPNVSDAVLGAVADVLRLDEDERAHLHRLARRPAVRPRRPQTQQVRPGMLQLLRAVGDSTPAFVFGRRMDVLAWNRLACALIADFDALPPQHRNLARLLLLDDDVVRLYPDREFVAKETVGHLRLDAGLHPDDPKLAALVGELSLNSEEFRRHWSRHTVKSKSHGYKRFAHPVVGRLTLNYETLHLPDDSEQFLIVYSAVQGSPDEERLHLLNSWHGQDTKGVHISPDRTSVDGV</sequence>
<dbReference type="CDD" id="cd00093">
    <property type="entry name" value="HTH_XRE"/>
    <property type="match status" value="1"/>
</dbReference>
<protein>
    <submittedName>
        <fullName evidence="2">Helix-turn-helix domain-containing protein</fullName>
    </submittedName>
</protein>
<dbReference type="InterPro" id="IPR001387">
    <property type="entry name" value="Cro/C1-type_HTH"/>
</dbReference>
<accession>A0ABR7SGZ0</accession>
<dbReference type="Gene3D" id="1.10.260.40">
    <property type="entry name" value="lambda repressor-like DNA-binding domains"/>
    <property type="match status" value="1"/>
</dbReference>
<gene>
    <name evidence="2" type="ORF">H9Y04_19575</name>
</gene>
<evidence type="ECO:0000313" key="3">
    <source>
        <dbReference type="Proteomes" id="UP000642284"/>
    </source>
</evidence>
<dbReference type="SMART" id="SM00530">
    <property type="entry name" value="HTH_XRE"/>
    <property type="match status" value="1"/>
</dbReference>
<dbReference type="Gene3D" id="3.30.450.180">
    <property type="match status" value="1"/>
</dbReference>
<dbReference type="SUPFAM" id="SSF47413">
    <property type="entry name" value="lambda repressor-like DNA-binding domains"/>
    <property type="match status" value="1"/>
</dbReference>
<evidence type="ECO:0000313" key="2">
    <source>
        <dbReference type="EMBL" id="MBC9714757.1"/>
    </source>
</evidence>
<dbReference type="Pfam" id="PF17765">
    <property type="entry name" value="MLTR_LBD"/>
    <property type="match status" value="1"/>
</dbReference>
<dbReference type="PANTHER" id="PTHR35010">
    <property type="entry name" value="BLL4672 PROTEIN-RELATED"/>
    <property type="match status" value="1"/>
</dbReference>
<dbReference type="EMBL" id="JACTVJ010000010">
    <property type="protein sequence ID" value="MBC9714757.1"/>
    <property type="molecule type" value="Genomic_DNA"/>
</dbReference>
<feature type="domain" description="HTH cro/C1-type" evidence="1">
    <location>
        <begin position="31"/>
        <end position="83"/>
    </location>
</feature>